<dbReference type="Pfam" id="PF04827">
    <property type="entry name" value="Plant_tran"/>
    <property type="match status" value="1"/>
</dbReference>
<dbReference type="Proteomes" id="UP000655225">
    <property type="component" value="Unassembled WGS sequence"/>
</dbReference>
<protein>
    <recommendedName>
        <fullName evidence="1">SnoaL-like domain-containing protein</fullName>
    </recommendedName>
</protein>
<sequence>MYLRSVDDKHFKQHKIGRTKGCSRYNAVMESWQFAFNWGQAVAFQIRDVRARVLTDMAWVTMKTYIDMETGPFHVTNVYEFHNGQWYMVHHHSSLMFIDGEVEQQNVLGFHNDVEAGIKKVKIVVKLGVGCKCWMTSDSTLVISIGSQYEAKPNYEDLGYIMKMCIILHNMIIEDESDDSLDDEYDAPEM</sequence>
<dbReference type="EMBL" id="JABCRI010000001">
    <property type="protein sequence ID" value="KAF8413343.1"/>
    <property type="molecule type" value="Genomic_DNA"/>
</dbReference>
<evidence type="ECO:0000313" key="3">
    <source>
        <dbReference type="Proteomes" id="UP000655225"/>
    </source>
</evidence>
<comment type="caution">
    <text evidence="2">The sequence shown here is derived from an EMBL/GenBank/DDBJ whole genome shotgun (WGS) entry which is preliminary data.</text>
</comment>
<dbReference type="InterPro" id="IPR032710">
    <property type="entry name" value="NTF2-like_dom_sf"/>
</dbReference>
<name>A0A835DRY1_TETSI</name>
<dbReference type="Gene3D" id="3.10.450.50">
    <property type="match status" value="1"/>
</dbReference>
<dbReference type="AlphaFoldDB" id="A0A835DRY1"/>
<proteinExistence type="predicted"/>
<reference evidence="2 3" key="1">
    <citation type="submission" date="2020-04" db="EMBL/GenBank/DDBJ databases">
        <title>Plant Genome Project.</title>
        <authorList>
            <person name="Zhang R.-G."/>
        </authorList>
    </citation>
    <scope>NUCLEOTIDE SEQUENCE [LARGE SCALE GENOMIC DNA]</scope>
    <source>
        <strain evidence="2">YNK0</strain>
        <tissue evidence="2">Leaf</tissue>
    </source>
</reference>
<dbReference type="PANTHER" id="PTHR47124:SF1">
    <property type="entry name" value="F-BOX PROTEIN SKIP8"/>
    <property type="match status" value="1"/>
</dbReference>
<organism evidence="2 3">
    <name type="scientific">Tetracentron sinense</name>
    <name type="common">Spur-leaf</name>
    <dbReference type="NCBI Taxonomy" id="13715"/>
    <lineage>
        <taxon>Eukaryota</taxon>
        <taxon>Viridiplantae</taxon>
        <taxon>Streptophyta</taxon>
        <taxon>Embryophyta</taxon>
        <taxon>Tracheophyta</taxon>
        <taxon>Spermatophyta</taxon>
        <taxon>Magnoliopsida</taxon>
        <taxon>Trochodendrales</taxon>
        <taxon>Trochodendraceae</taxon>
        <taxon>Tetracentron</taxon>
    </lineage>
</organism>
<feature type="domain" description="SnoaL-like" evidence="1">
    <location>
        <begin position="21"/>
        <end position="96"/>
    </location>
</feature>
<dbReference type="OrthoDB" id="1917071at2759"/>
<dbReference type="InterPro" id="IPR037401">
    <property type="entry name" value="SnoaL-like"/>
</dbReference>
<dbReference type="Pfam" id="PF13474">
    <property type="entry name" value="SnoaL_3"/>
    <property type="match status" value="1"/>
</dbReference>
<keyword evidence="3" id="KW-1185">Reference proteome</keyword>
<gene>
    <name evidence="2" type="ORF">HHK36_001322</name>
</gene>
<dbReference type="SUPFAM" id="SSF54427">
    <property type="entry name" value="NTF2-like"/>
    <property type="match status" value="1"/>
</dbReference>
<dbReference type="InterPro" id="IPR044260">
    <property type="entry name" value="SKIP8-like"/>
</dbReference>
<evidence type="ECO:0000313" key="2">
    <source>
        <dbReference type="EMBL" id="KAF8413343.1"/>
    </source>
</evidence>
<evidence type="ECO:0000259" key="1">
    <source>
        <dbReference type="Pfam" id="PF13474"/>
    </source>
</evidence>
<accession>A0A835DRY1</accession>
<dbReference type="PANTHER" id="PTHR47124">
    <property type="entry name" value="F-BOX PROTEIN SKIP8"/>
    <property type="match status" value="1"/>
</dbReference>
<dbReference type="InterPro" id="IPR006912">
    <property type="entry name" value="Harbinger_derived_prot"/>
</dbReference>